<evidence type="ECO:0000256" key="1">
    <source>
        <dbReference type="SAM" id="MobiDB-lite"/>
    </source>
</evidence>
<feature type="region of interest" description="Disordered" evidence="1">
    <location>
        <begin position="1"/>
        <end position="32"/>
    </location>
</feature>
<dbReference type="Proteomes" id="UP000712281">
    <property type="component" value="Unassembled WGS sequence"/>
</dbReference>
<accession>A0A8S9FYV6</accession>
<comment type="caution">
    <text evidence="2">The sequence shown here is derived from an EMBL/GenBank/DDBJ whole genome shotgun (WGS) entry which is preliminary data.</text>
</comment>
<name>A0A8S9FYV6_BRACR</name>
<evidence type="ECO:0000313" key="3">
    <source>
        <dbReference type="Proteomes" id="UP000712281"/>
    </source>
</evidence>
<sequence>MKGNHTVGPIFRIHSKNSSKQEKAMSKGRSRLQPRLRVGVEADNLEIRISLHRWVRPSQGICCYKDTDICGNRKERFPEIFGISIRRYIRGKQREQV</sequence>
<reference evidence="2" key="1">
    <citation type="submission" date="2019-12" db="EMBL/GenBank/DDBJ databases">
        <title>Genome sequencing and annotation of Brassica cretica.</title>
        <authorList>
            <person name="Studholme D.J."/>
            <person name="Sarris P.F."/>
        </authorList>
    </citation>
    <scope>NUCLEOTIDE SEQUENCE</scope>
    <source>
        <strain evidence="2">PFS-001/15</strain>
        <tissue evidence="2">Leaf</tissue>
    </source>
</reference>
<dbReference type="AlphaFoldDB" id="A0A8S9FYV6"/>
<organism evidence="2 3">
    <name type="scientific">Brassica cretica</name>
    <name type="common">Mustard</name>
    <dbReference type="NCBI Taxonomy" id="69181"/>
    <lineage>
        <taxon>Eukaryota</taxon>
        <taxon>Viridiplantae</taxon>
        <taxon>Streptophyta</taxon>
        <taxon>Embryophyta</taxon>
        <taxon>Tracheophyta</taxon>
        <taxon>Spermatophyta</taxon>
        <taxon>Magnoliopsida</taxon>
        <taxon>eudicotyledons</taxon>
        <taxon>Gunneridae</taxon>
        <taxon>Pentapetalae</taxon>
        <taxon>rosids</taxon>
        <taxon>malvids</taxon>
        <taxon>Brassicales</taxon>
        <taxon>Brassicaceae</taxon>
        <taxon>Brassiceae</taxon>
        <taxon>Brassica</taxon>
    </lineage>
</organism>
<evidence type="ECO:0000313" key="2">
    <source>
        <dbReference type="EMBL" id="KAF2538179.1"/>
    </source>
</evidence>
<dbReference type="EMBL" id="QGKW02002228">
    <property type="protein sequence ID" value="KAF2538179.1"/>
    <property type="molecule type" value="Genomic_DNA"/>
</dbReference>
<protein>
    <submittedName>
        <fullName evidence="2">Uncharacterized protein</fullName>
    </submittedName>
</protein>
<proteinExistence type="predicted"/>
<gene>
    <name evidence="2" type="ORF">F2Q68_00019212</name>
</gene>